<dbReference type="PANTHER" id="PTHR43046:SF12">
    <property type="entry name" value="GDP-MANNOSE MANNOSYL HYDROLASE"/>
    <property type="match status" value="1"/>
</dbReference>
<evidence type="ECO:0000256" key="4">
    <source>
        <dbReference type="RuleBase" id="RU003476"/>
    </source>
</evidence>
<protein>
    <submittedName>
        <fullName evidence="6">NUDIX hydrolase</fullName>
    </submittedName>
</protein>
<evidence type="ECO:0000256" key="2">
    <source>
        <dbReference type="ARBA" id="ARBA00022801"/>
    </source>
</evidence>
<evidence type="ECO:0000256" key="1">
    <source>
        <dbReference type="ARBA" id="ARBA00001946"/>
    </source>
</evidence>
<dbReference type="EMBL" id="JAEEGB010000004">
    <property type="protein sequence ID" value="MBI6871620.1"/>
    <property type="molecule type" value="Genomic_DNA"/>
</dbReference>
<dbReference type="GO" id="GO:0016787">
    <property type="term" value="F:hydrolase activity"/>
    <property type="evidence" value="ECO:0007669"/>
    <property type="project" value="UniProtKB-KW"/>
</dbReference>
<evidence type="ECO:0000313" key="6">
    <source>
        <dbReference type="EMBL" id="MBI6871620.1"/>
    </source>
</evidence>
<dbReference type="PROSITE" id="PS51462">
    <property type="entry name" value="NUDIX"/>
    <property type="match status" value="1"/>
</dbReference>
<evidence type="ECO:0000313" key="7">
    <source>
        <dbReference type="Proteomes" id="UP000622687"/>
    </source>
</evidence>
<dbReference type="InterPro" id="IPR015797">
    <property type="entry name" value="NUDIX_hydrolase-like_dom_sf"/>
</dbReference>
<dbReference type="InterPro" id="IPR000086">
    <property type="entry name" value="NUDIX_hydrolase_dom"/>
</dbReference>
<feature type="domain" description="Nudix hydrolase" evidence="5">
    <location>
        <begin position="1"/>
        <end position="141"/>
    </location>
</feature>
<reference evidence="6" key="1">
    <citation type="submission" date="2020-12" db="EMBL/GenBank/DDBJ databases">
        <title>Clostridium thailandense sp. nov., a novel acetogenic bacterium isolated from peat land soil in Thailand.</title>
        <authorList>
            <person name="Chaikitkaew S."/>
            <person name="Birkeland N.K."/>
        </authorList>
    </citation>
    <scope>NUCLEOTIDE SEQUENCE</scope>
    <source>
        <strain evidence="6">DSM 17425</strain>
    </source>
</reference>
<dbReference type="AlphaFoldDB" id="A0A934M273"/>
<gene>
    <name evidence="6" type="ORF">I6U51_02720</name>
</gene>
<dbReference type="CDD" id="cd02883">
    <property type="entry name" value="NUDIX_Hydrolase"/>
    <property type="match status" value="1"/>
</dbReference>
<dbReference type="PROSITE" id="PS00893">
    <property type="entry name" value="NUDIX_BOX"/>
    <property type="match status" value="1"/>
</dbReference>
<dbReference type="PRINTS" id="PR00502">
    <property type="entry name" value="NUDIXFAMILY"/>
</dbReference>
<comment type="similarity">
    <text evidence="4">Belongs to the Nudix hydrolase family.</text>
</comment>
<comment type="cofactor">
    <cofactor evidence="1">
        <name>Mg(2+)</name>
        <dbReference type="ChEBI" id="CHEBI:18420"/>
    </cofactor>
</comment>
<dbReference type="Gene3D" id="3.90.79.10">
    <property type="entry name" value="Nucleoside Triphosphate Pyrophosphohydrolase"/>
    <property type="match status" value="1"/>
</dbReference>
<dbReference type="Proteomes" id="UP000622687">
    <property type="component" value="Unassembled WGS sequence"/>
</dbReference>
<keyword evidence="3" id="KW-0460">Magnesium</keyword>
<organism evidence="6 7">
    <name type="scientific">Clostridium aciditolerans</name>
    <dbReference type="NCBI Taxonomy" id="339861"/>
    <lineage>
        <taxon>Bacteria</taxon>
        <taxon>Bacillati</taxon>
        <taxon>Bacillota</taxon>
        <taxon>Clostridia</taxon>
        <taxon>Eubacteriales</taxon>
        <taxon>Clostridiaceae</taxon>
        <taxon>Clostridium</taxon>
    </lineage>
</organism>
<evidence type="ECO:0000259" key="5">
    <source>
        <dbReference type="PROSITE" id="PS51462"/>
    </source>
</evidence>
<keyword evidence="7" id="KW-1185">Reference proteome</keyword>
<comment type="caution">
    <text evidence="6">The sequence shown here is derived from an EMBL/GenBank/DDBJ whole genome shotgun (WGS) entry which is preliminary data.</text>
</comment>
<proteinExistence type="inferred from homology"/>
<dbReference type="SUPFAM" id="SSF55811">
    <property type="entry name" value="Nudix"/>
    <property type="match status" value="1"/>
</dbReference>
<evidence type="ECO:0000256" key="3">
    <source>
        <dbReference type="ARBA" id="ARBA00022842"/>
    </source>
</evidence>
<name>A0A934M273_9CLOT</name>
<dbReference type="InterPro" id="IPR020084">
    <property type="entry name" value="NUDIX_hydrolase_CS"/>
</dbReference>
<keyword evidence="2 4" id="KW-0378">Hydrolase</keyword>
<accession>A0A934M273</accession>
<sequence length="260" mass="30722">MLKRDTRVQIFVVENGKYILLKHHDIKRDLYFWGVPGGGRELGETDEEAAIREAYEETGLKVKLLPIKMEGVPQIKTSMYNRVVTFLAYPTEGKAKVGYEPEPELKQYYELVDIKWKDFYDDSDLERITYNDIVPLRNIINSDKFIKKKEFFICKIVNKAKYCLLFYNEKNQQFKLPSQKNQFISKYTNNLNNKLTKDIGFFLSENNGILYKTDVIYIEMSDDYNVDVEYEGKWFKCDELTQVNLDRTCQNIIEKVNKSV</sequence>
<dbReference type="Pfam" id="PF00293">
    <property type="entry name" value="NUDIX"/>
    <property type="match status" value="1"/>
</dbReference>
<dbReference type="PANTHER" id="PTHR43046">
    <property type="entry name" value="GDP-MANNOSE MANNOSYL HYDROLASE"/>
    <property type="match status" value="1"/>
</dbReference>
<dbReference type="InterPro" id="IPR020476">
    <property type="entry name" value="Nudix_hydrolase"/>
</dbReference>
<dbReference type="RefSeq" id="WP_211141079.1">
    <property type="nucleotide sequence ID" value="NZ_JAEEGB010000004.1"/>
</dbReference>